<dbReference type="EMBL" id="QGMZ01000015">
    <property type="protein sequence ID" value="PWR74845.1"/>
    <property type="molecule type" value="Genomic_DNA"/>
</dbReference>
<dbReference type="AlphaFoldDB" id="A0A2V2N8F9"/>
<organism evidence="1 2">
    <name type="scientific">Methanospirillum stamsii</name>
    <dbReference type="NCBI Taxonomy" id="1277351"/>
    <lineage>
        <taxon>Archaea</taxon>
        <taxon>Methanobacteriati</taxon>
        <taxon>Methanobacteriota</taxon>
        <taxon>Stenosarchaea group</taxon>
        <taxon>Methanomicrobia</taxon>
        <taxon>Methanomicrobiales</taxon>
        <taxon>Methanospirillaceae</taxon>
        <taxon>Methanospirillum</taxon>
    </lineage>
</organism>
<evidence type="ECO:0000313" key="1">
    <source>
        <dbReference type="EMBL" id="PWR74845.1"/>
    </source>
</evidence>
<dbReference type="CDD" id="cd22231">
    <property type="entry name" value="RHH_NikR_HicB-like"/>
    <property type="match status" value="1"/>
</dbReference>
<dbReference type="GO" id="GO:0006355">
    <property type="term" value="P:regulation of DNA-templated transcription"/>
    <property type="evidence" value="ECO:0007669"/>
    <property type="project" value="InterPro"/>
</dbReference>
<protein>
    <recommendedName>
        <fullName evidence="3">Ribbon-helix-helix protein CopG domain-containing protein</fullName>
    </recommendedName>
</protein>
<reference evidence="1 2" key="1">
    <citation type="submission" date="2018-05" db="EMBL/GenBank/DDBJ databases">
        <title>Draft genome of Methanospirillum stamsii Pt1.</title>
        <authorList>
            <person name="Dueholm M.S."/>
            <person name="Nielsen P.H."/>
            <person name="Bakmann L.F."/>
            <person name="Otzen D.E."/>
        </authorList>
    </citation>
    <scope>NUCLEOTIDE SEQUENCE [LARGE SCALE GENOMIC DNA]</scope>
    <source>
        <strain evidence="1 2">Pt1</strain>
    </source>
</reference>
<dbReference type="InterPro" id="IPR010985">
    <property type="entry name" value="Ribbon_hlx_hlx"/>
</dbReference>
<dbReference type="RefSeq" id="WP_109940608.1">
    <property type="nucleotide sequence ID" value="NZ_CP176366.1"/>
</dbReference>
<comment type="caution">
    <text evidence="1">The sequence shown here is derived from an EMBL/GenBank/DDBJ whole genome shotgun (WGS) entry which is preliminary data.</text>
</comment>
<sequence>MGKTPAPKGVIKDTIQIRLPVESIEKIDSLINDGKYSSRSDFINQLVIKELSNSNELLLERMDDPEVKKKIQQICKETFAQVFTDKH</sequence>
<accession>A0A2V2N8F9</accession>
<dbReference type="GeneID" id="97610541"/>
<keyword evidence="2" id="KW-1185">Reference proteome</keyword>
<gene>
    <name evidence="1" type="ORF">DLD82_08075</name>
</gene>
<dbReference type="OrthoDB" id="56938at2157"/>
<dbReference type="SUPFAM" id="SSF47598">
    <property type="entry name" value="Ribbon-helix-helix"/>
    <property type="match status" value="1"/>
</dbReference>
<dbReference type="InterPro" id="IPR041088">
    <property type="entry name" value="RHH_8"/>
</dbReference>
<evidence type="ECO:0008006" key="3">
    <source>
        <dbReference type="Google" id="ProtNLM"/>
    </source>
</evidence>
<dbReference type="Gene3D" id="1.10.1220.10">
    <property type="entry name" value="Met repressor-like"/>
    <property type="match status" value="1"/>
</dbReference>
<dbReference type="Proteomes" id="UP000245934">
    <property type="component" value="Unassembled WGS sequence"/>
</dbReference>
<name>A0A2V2N8F9_9EURY</name>
<proteinExistence type="predicted"/>
<dbReference type="Pfam" id="PF17723">
    <property type="entry name" value="RHH_8"/>
    <property type="match status" value="1"/>
</dbReference>
<dbReference type="InterPro" id="IPR013321">
    <property type="entry name" value="Arc_rbn_hlx_hlx"/>
</dbReference>
<evidence type="ECO:0000313" key="2">
    <source>
        <dbReference type="Proteomes" id="UP000245934"/>
    </source>
</evidence>